<dbReference type="InParanoid" id="A0A0C2W4Z4"/>
<dbReference type="Proteomes" id="UP000054549">
    <property type="component" value="Unassembled WGS sequence"/>
</dbReference>
<evidence type="ECO:0000313" key="2">
    <source>
        <dbReference type="Proteomes" id="UP000054549"/>
    </source>
</evidence>
<accession>A0A0C2W4Z4</accession>
<dbReference type="AlphaFoldDB" id="A0A0C2W4Z4"/>
<organism evidence="1 2">
    <name type="scientific">Amanita muscaria (strain Koide BX008)</name>
    <dbReference type="NCBI Taxonomy" id="946122"/>
    <lineage>
        <taxon>Eukaryota</taxon>
        <taxon>Fungi</taxon>
        <taxon>Dikarya</taxon>
        <taxon>Basidiomycota</taxon>
        <taxon>Agaricomycotina</taxon>
        <taxon>Agaricomycetes</taxon>
        <taxon>Agaricomycetidae</taxon>
        <taxon>Agaricales</taxon>
        <taxon>Pluteineae</taxon>
        <taxon>Amanitaceae</taxon>
        <taxon>Amanita</taxon>
    </lineage>
</organism>
<protein>
    <submittedName>
        <fullName evidence="1">Uncharacterized protein</fullName>
    </submittedName>
</protein>
<keyword evidence="2" id="KW-1185">Reference proteome</keyword>
<reference evidence="1 2" key="1">
    <citation type="submission" date="2014-04" db="EMBL/GenBank/DDBJ databases">
        <title>Evolutionary Origins and Diversification of the Mycorrhizal Mutualists.</title>
        <authorList>
            <consortium name="DOE Joint Genome Institute"/>
            <consortium name="Mycorrhizal Genomics Consortium"/>
            <person name="Kohler A."/>
            <person name="Kuo A."/>
            <person name="Nagy L.G."/>
            <person name="Floudas D."/>
            <person name="Copeland A."/>
            <person name="Barry K.W."/>
            <person name="Cichocki N."/>
            <person name="Veneault-Fourrey C."/>
            <person name="LaButti K."/>
            <person name="Lindquist E.A."/>
            <person name="Lipzen A."/>
            <person name="Lundell T."/>
            <person name="Morin E."/>
            <person name="Murat C."/>
            <person name="Riley R."/>
            <person name="Ohm R."/>
            <person name="Sun H."/>
            <person name="Tunlid A."/>
            <person name="Henrissat B."/>
            <person name="Grigoriev I.V."/>
            <person name="Hibbett D.S."/>
            <person name="Martin F."/>
        </authorList>
    </citation>
    <scope>NUCLEOTIDE SEQUENCE [LARGE SCALE GENOMIC DNA]</scope>
    <source>
        <strain evidence="1 2">Koide BX008</strain>
    </source>
</reference>
<evidence type="ECO:0000313" key="1">
    <source>
        <dbReference type="EMBL" id="KIL56202.1"/>
    </source>
</evidence>
<name>A0A0C2W4Z4_AMAMK</name>
<dbReference type="HOGENOM" id="CLU_1277324_0_0_1"/>
<dbReference type="EMBL" id="KN818439">
    <property type="protein sequence ID" value="KIL56202.1"/>
    <property type="molecule type" value="Genomic_DNA"/>
</dbReference>
<sequence>MPYRPSQPIGQQLSRGCLLQFSFSLNAIPVPMSGQSPPHSRRSQPPGKILIVPTSSTITHPFLDLSLIQLKYITYNRETLHDPLPFVTDHDNQNHSPASRWALPPLCRCTPITMPNLSVNQARLLVPHPVKPIACSLPNPNYQIHPTHECRLTTSPATAASTLSFGGPNPSSAPMHNSPPRVIDKYQGDWATHGTISIRRPSRSCRITTSATSGPA</sequence>
<gene>
    <name evidence="1" type="ORF">M378DRAFT_533522</name>
</gene>
<proteinExistence type="predicted"/>